<name>A0ABD6EZA0_9BILA</name>
<dbReference type="EMBL" id="JBGFUD010008225">
    <property type="protein sequence ID" value="MFH4981967.1"/>
    <property type="molecule type" value="Genomic_DNA"/>
</dbReference>
<evidence type="ECO:0000259" key="1">
    <source>
        <dbReference type="PROSITE" id="PS50174"/>
    </source>
</evidence>
<reference evidence="2 3" key="1">
    <citation type="submission" date="2024-08" db="EMBL/GenBank/DDBJ databases">
        <title>Gnathostoma spinigerum genome.</title>
        <authorList>
            <person name="Gonzalez-Bertolin B."/>
            <person name="Monzon S."/>
            <person name="Zaballos A."/>
            <person name="Jimenez P."/>
            <person name="Dekumyoy P."/>
            <person name="Varona S."/>
            <person name="Cuesta I."/>
            <person name="Sumanam S."/>
            <person name="Adisakwattana P."/>
            <person name="Gasser R.B."/>
            <person name="Hernandez-Gonzalez A."/>
            <person name="Young N.D."/>
            <person name="Perteguer M.J."/>
        </authorList>
    </citation>
    <scope>NUCLEOTIDE SEQUENCE [LARGE SCALE GENOMIC DNA]</scope>
    <source>
        <strain evidence="2">AL3</strain>
        <tissue evidence="2">Liver</tissue>
    </source>
</reference>
<dbReference type="PANTHER" id="PTHR23329">
    <property type="entry name" value="TUFTELIN-INTERACTING PROTEIN 11-RELATED"/>
    <property type="match status" value="1"/>
</dbReference>
<dbReference type="InterPro" id="IPR045211">
    <property type="entry name" value="TFP11/STIP/Ntr1"/>
</dbReference>
<keyword evidence="3" id="KW-1185">Reference proteome</keyword>
<gene>
    <name evidence="2" type="ORF">AB6A40_008676</name>
</gene>
<dbReference type="AlphaFoldDB" id="A0ABD6EZA0"/>
<dbReference type="Pfam" id="PF12457">
    <property type="entry name" value="TIP_N"/>
    <property type="match status" value="1"/>
</dbReference>
<evidence type="ECO:0000313" key="3">
    <source>
        <dbReference type="Proteomes" id="UP001608902"/>
    </source>
</evidence>
<dbReference type="PANTHER" id="PTHR23329:SF1">
    <property type="entry name" value="TUFTELIN-INTERACTING PROTEIN 11"/>
    <property type="match status" value="1"/>
</dbReference>
<dbReference type="PROSITE" id="PS50174">
    <property type="entry name" value="G_PATCH"/>
    <property type="match status" value="1"/>
</dbReference>
<proteinExistence type="predicted"/>
<comment type="caution">
    <text evidence="2">The sequence shown here is derived from an EMBL/GenBank/DDBJ whole genome shotgun (WGS) entry which is preliminary data.</text>
</comment>
<sequence>MIEEEEEGYENFEIDDRDLHFALNPGSHKGLSKNQQLYGIWADREESDDDESHLGFGASSFNRKSKNYSAPVNFVSGGIKEGNKIVGASSESVEDDRPIRIEGRRRGNRRQAGANVFAGMRLSATREAADPSKFADWAKYSKSDVIMKMMRKMGYVPGQGLGVSKQGIVEPVEAVLRPGRAAVGAYGSESKGPRYGDARAVVEDDEHRTGSDAEIPRKKNWKKSGAKARPQYQYKTVDEVLSEGSLLKKRLDFSSTGVKVIDMTGKEQKVYSGYDAFVSKTRVEQELEDEHRAFDVPELTYNINMLLDMTEETIRRNDRQIRYLKVHALLHFLFHFLFCLRQPYSPNRGVFFIEAVLRTGSPVSPVSPVRPGFS</sequence>
<dbReference type="InterPro" id="IPR000467">
    <property type="entry name" value="G_patch_dom"/>
</dbReference>
<dbReference type="InterPro" id="IPR022159">
    <property type="entry name" value="STIP/TFIP11_N"/>
</dbReference>
<dbReference type="Proteomes" id="UP001608902">
    <property type="component" value="Unassembled WGS sequence"/>
</dbReference>
<evidence type="ECO:0000313" key="2">
    <source>
        <dbReference type="EMBL" id="MFH4981967.1"/>
    </source>
</evidence>
<organism evidence="2 3">
    <name type="scientific">Gnathostoma spinigerum</name>
    <dbReference type="NCBI Taxonomy" id="75299"/>
    <lineage>
        <taxon>Eukaryota</taxon>
        <taxon>Metazoa</taxon>
        <taxon>Ecdysozoa</taxon>
        <taxon>Nematoda</taxon>
        <taxon>Chromadorea</taxon>
        <taxon>Rhabditida</taxon>
        <taxon>Spirurina</taxon>
        <taxon>Gnathostomatomorpha</taxon>
        <taxon>Gnathostomatoidea</taxon>
        <taxon>Gnathostomatidae</taxon>
        <taxon>Gnathostoma</taxon>
    </lineage>
</organism>
<accession>A0ABD6EZA0</accession>
<dbReference type="SMART" id="SM00443">
    <property type="entry name" value="G_patch"/>
    <property type="match status" value="1"/>
</dbReference>
<feature type="domain" description="G-patch" evidence="1">
    <location>
        <begin position="142"/>
        <end position="188"/>
    </location>
</feature>
<protein>
    <recommendedName>
        <fullName evidence="1">G-patch domain-containing protein</fullName>
    </recommendedName>
</protein>
<dbReference type="Pfam" id="PF01585">
    <property type="entry name" value="G-patch"/>
    <property type="match status" value="1"/>
</dbReference>